<dbReference type="FunFam" id="3.40.50.720:FF:000084">
    <property type="entry name" value="Short-chain dehydrogenase reductase"/>
    <property type="match status" value="1"/>
</dbReference>
<name>A0A427XJN8_9TREE</name>
<evidence type="ECO:0000256" key="2">
    <source>
        <dbReference type="ARBA" id="ARBA00022857"/>
    </source>
</evidence>
<dbReference type="PRINTS" id="PR00081">
    <property type="entry name" value="GDHRDH"/>
</dbReference>
<comment type="caution">
    <text evidence="4">The sequence shown here is derived from an EMBL/GenBank/DDBJ whole genome shotgun (WGS) entry which is preliminary data.</text>
</comment>
<evidence type="ECO:0000313" key="5">
    <source>
        <dbReference type="Proteomes" id="UP000279236"/>
    </source>
</evidence>
<comment type="similarity">
    <text evidence="1">Belongs to the short-chain dehydrogenases/reductases (SDR) family.</text>
</comment>
<dbReference type="InterPro" id="IPR036291">
    <property type="entry name" value="NAD(P)-bd_dom_sf"/>
</dbReference>
<keyword evidence="2" id="KW-0521">NADP</keyword>
<dbReference type="InterPro" id="IPR020904">
    <property type="entry name" value="Sc_DH/Rdtase_CS"/>
</dbReference>
<dbReference type="EMBL" id="RSCE01000011">
    <property type="protein sequence ID" value="RSH79038.1"/>
    <property type="molecule type" value="Genomic_DNA"/>
</dbReference>
<evidence type="ECO:0000313" key="4">
    <source>
        <dbReference type="EMBL" id="RSH79038.1"/>
    </source>
</evidence>
<sequence length="268" mass="28198">MVTQSTTNSNAVALVTGGSSGIGAASVKAFLAKGVTKVVVADYSDSLTSAVQAFSKAYPDAEIVGVKTDVSDEAQVKAMVATAVDKFGRLDYAVNCAGIGLAAPFTDTTTELYDKVTGVNERGVFLCVREQLIQMLKQDYQPSRDDRRKQRGAIVNIASILGQFSCQSTTAYVSSKHAVCGLTKSASFENSSKGVRVNAIAPGWIDTPMTASEGANLLFQWGTTPDRTPLGRGGYAEEIADVVVFLCSEEASFVTGAVWNVDGGYSTV</sequence>
<dbReference type="GeneID" id="39586509"/>
<organism evidence="4 5">
    <name type="scientific">Apiotrichum porosum</name>
    <dbReference type="NCBI Taxonomy" id="105984"/>
    <lineage>
        <taxon>Eukaryota</taxon>
        <taxon>Fungi</taxon>
        <taxon>Dikarya</taxon>
        <taxon>Basidiomycota</taxon>
        <taxon>Agaricomycotina</taxon>
        <taxon>Tremellomycetes</taxon>
        <taxon>Trichosporonales</taxon>
        <taxon>Trichosporonaceae</taxon>
        <taxon>Apiotrichum</taxon>
    </lineage>
</organism>
<dbReference type="CDD" id="cd05233">
    <property type="entry name" value="SDR_c"/>
    <property type="match status" value="1"/>
</dbReference>
<dbReference type="PRINTS" id="PR00080">
    <property type="entry name" value="SDRFAMILY"/>
</dbReference>
<dbReference type="InterPro" id="IPR002347">
    <property type="entry name" value="SDR_fam"/>
</dbReference>
<dbReference type="GO" id="GO:0016491">
    <property type="term" value="F:oxidoreductase activity"/>
    <property type="evidence" value="ECO:0007669"/>
    <property type="project" value="UniProtKB-KW"/>
</dbReference>
<dbReference type="SUPFAM" id="SSF51735">
    <property type="entry name" value="NAD(P)-binding Rossmann-fold domains"/>
    <property type="match status" value="1"/>
</dbReference>
<dbReference type="PROSITE" id="PS00061">
    <property type="entry name" value="ADH_SHORT"/>
    <property type="match status" value="1"/>
</dbReference>
<dbReference type="PANTHER" id="PTHR24321">
    <property type="entry name" value="DEHYDROGENASES, SHORT CHAIN"/>
    <property type="match status" value="1"/>
</dbReference>
<protein>
    <recommendedName>
        <fullName evidence="6">NAD(P)-binding protein</fullName>
    </recommendedName>
</protein>
<dbReference type="STRING" id="105984.A0A427XJN8"/>
<dbReference type="AlphaFoldDB" id="A0A427XJN8"/>
<evidence type="ECO:0000256" key="1">
    <source>
        <dbReference type="ARBA" id="ARBA00006484"/>
    </source>
</evidence>
<dbReference type="OrthoDB" id="498125at2759"/>
<dbReference type="PANTHER" id="PTHR24321:SF12">
    <property type="entry name" value="SHORT-CHAIN DEHYDROGENASE_REDUCTASE FAMILY, PUTATIVE (AFU_ORTHOLOGUE AFUA_5G14340)-RELATED"/>
    <property type="match status" value="1"/>
</dbReference>
<dbReference type="RefSeq" id="XP_028474185.1">
    <property type="nucleotide sequence ID" value="XM_028617722.1"/>
</dbReference>
<reference evidence="4 5" key="1">
    <citation type="submission" date="2018-11" db="EMBL/GenBank/DDBJ databases">
        <title>Genome sequence of Apiotrichum porosum DSM 27194.</title>
        <authorList>
            <person name="Aliyu H."/>
            <person name="Gorte O."/>
            <person name="Ochsenreither K."/>
        </authorList>
    </citation>
    <scope>NUCLEOTIDE SEQUENCE [LARGE SCALE GENOMIC DNA]</scope>
    <source>
        <strain evidence="4 5">DSM 27194</strain>
    </source>
</reference>
<dbReference type="Gene3D" id="3.40.50.720">
    <property type="entry name" value="NAD(P)-binding Rossmann-like Domain"/>
    <property type="match status" value="1"/>
</dbReference>
<gene>
    <name evidence="4" type="ORF">EHS24_001966</name>
</gene>
<evidence type="ECO:0000256" key="3">
    <source>
        <dbReference type="ARBA" id="ARBA00023002"/>
    </source>
</evidence>
<keyword evidence="5" id="KW-1185">Reference proteome</keyword>
<keyword evidence="3" id="KW-0560">Oxidoreductase</keyword>
<proteinExistence type="inferred from homology"/>
<dbReference type="Pfam" id="PF13561">
    <property type="entry name" value="adh_short_C2"/>
    <property type="match status" value="1"/>
</dbReference>
<accession>A0A427XJN8</accession>
<evidence type="ECO:0008006" key="6">
    <source>
        <dbReference type="Google" id="ProtNLM"/>
    </source>
</evidence>
<dbReference type="Proteomes" id="UP000279236">
    <property type="component" value="Unassembled WGS sequence"/>
</dbReference>